<dbReference type="PROSITE" id="PS50943">
    <property type="entry name" value="HTH_CROC1"/>
    <property type="match status" value="1"/>
</dbReference>
<proteinExistence type="predicted"/>
<dbReference type="AlphaFoldDB" id="A0A2K9PJN9"/>
<evidence type="ECO:0000313" key="3">
    <source>
        <dbReference type="Proteomes" id="UP000235826"/>
    </source>
</evidence>
<keyword evidence="3" id="KW-1185">Reference proteome</keyword>
<dbReference type="InterPro" id="IPR010982">
    <property type="entry name" value="Lambda_DNA-bd_dom_sf"/>
</dbReference>
<feature type="domain" description="HTH cro/C1-type" evidence="1">
    <location>
        <begin position="25"/>
        <end position="66"/>
    </location>
</feature>
<evidence type="ECO:0000313" key="2">
    <source>
        <dbReference type="EMBL" id="AUP77235.1"/>
    </source>
</evidence>
<sequence length="129" mass="14668">MVNMDGFVNRLQEIMSYYGESASSFAEKIGVQRSSISHILSGRNKPSLDFILKILTAYPNVDLYWLFNGKGEFPSKSKSEAIKKETDLFSTNEALKIETPIPTPKENGKKEIERIVIFYSDGSFKNYQN</sequence>
<dbReference type="SMART" id="SM00530">
    <property type="entry name" value="HTH_XRE"/>
    <property type="match status" value="1"/>
</dbReference>
<reference evidence="2 3" key="1">
    <citation type="submission" date="2018-01" db="EMBL/GenBank/DDBJ databases">
        <title>Complete genome sequence of Flavivirga eckloniae ECD14 isolated from seaweed Ecklonia cava.</title>
        <authorList>
            <person name="Lee J.H."/>
            <person name="Baik K.S."/>
            <person name="Seong C.N."/>
        </authorList>
    </citation>
    <scope>NUCLEOTIDE SEQUENCE [LARGE SCALE GENOMIC DNA]</scope>
    <source>
        <strain evidence="2 3">ECD14</strain>
    </source>
</reference>
<protein>
    <submittedName>
        <fullName evidence="2">Transcriptional regulator</fullName>
    </submittedName>
</protein>
<accession>A0A2K9PJN9</accession>
<dbReference type="InterPro" id="IPR001387">
    <property type="entry name" value="Cro/C1-type_HTH"/>
</dbReference>
<dbReference type="Gene3D" id="1.10.260.40">
    <property type="entry name" value="lambda repressor-like DNA-binding domains"/>
    <property type="match status" value="1"/>
</dbReference>
<dbReference type="EMBL" id="CP025791">
    <property type="protein sequence ID" value="AUP77235.1"/>
    <property type="molecule type" value="Genomic_DNA"/>
</dbReference>
<dbReference type="KEGG" id="fek:C1H87_00290"/>
<gene>
    <name evidence="2" type="ORF">C1H87_00290</name>
</gene>
<name>A0A2K9PJN9_9FLAO</name>
<dbReference type="OrthoDB" id="1034290at2"/>
<evidence type="ECO:0000259" key="1">
    <source>
        <dbReference type="PROSITE" id="PS50943"/>
    </source>
</evidence>
<dbReference type="CDD" id="cd00093">
    <property type="entry name" value="HTH_XRE"/>
    <property type="match status" value="1"/>
</dbReference>
<dbReference type="Pfam" id="PF01381">
    <property type="entry name" value="HTH_3"/>
    <property type="match status" value="1"/>
</dbReference>
<dbReference type="Proteomes" id="UP000235826">
    <property type="component" value="Chromosome"/>
</dbReference>
<organism evidence="2 3">
    <name type="scientific">Flavivirga eckloniae</name>
    <dbReference type="NCBI Taxonomy" id="1803846"/>
    <lineage>
        <taxon>Bacteria</taxon>
        <taxon>Pseudomonadati</taxon>
        <taxon>Bacteroidota</taxon>
        <taxon>Flavobacteriia</taxon>
        <taxon>Flavobacteriales</taxon>
        <taxon>Flavobacteriaceae</taxon>
        <taxon>Flavivirga</taxon>
    </lineage>
</organism>
<dbReference type="SUPFAM" id="SSF47413">
    <property type="entry name" value="lambda repressor-like DNA-binding domains"/>
    <property type="match status" value="1"/>
</dbReference>
<dbReference type="RefSeq" id="WP_102753895.1">
    <property type="nucleotide sequence ID" value="NZ_CP025791.1"/>
</dbReference>
<dbReference type="GO" id="GO:0003677">
    <property type="term" value="F:DNA binding"/>
    <property type="evidence" value="ECO:0007669"/>
    <property type="project" value="InterPro"/>
</dbReference>